<feature type="transmembrane region" description="Helical" evidence="1">
    <location>
        <begin position="84"/>
        <end position="106"/>
    </location>
</feature>
<feature type="transmembrane region" description="Helical" evidence="1">
    <location>
        <begin position="50"/>
        <end position="72"/>
    </location>
</feature>
<dbReference type="InterPro" id="IPR034804">
    <property type="entry name" value="SQR/QFR_C/D"/>
</dbReference>
<protein>
    <submittedName>
        <fullName evidence="2">Uncharacterized protein</fullName>
    </submittedName>
</protein>
<feature type="transmembrane region" description="Helical" evidence="1">
    <location>
        <begin position="12"/>
        <end position="30"/>
    </location>
</feature>
<organism evidence="2 3">
    <name type="scientific">Thermoflexibacter ruber</name>
    <dbReference type="NCBI Taxonomy" id="1003"/>
    <lineage>
        <taxon>Bacteria</taxon>
        <taxon>Pseudomonadati</taxon>
        <taxon>Bacteroidota</taxon>
        <taxon>Cytophagia</taxon>
        <taxon>Cytophagales</taxon>
        <taxon>Thermoflexibacteraceae</taxon>
        <taxon>Thermoflexibacter</taxon>
    </lineage>
</organism>
<dbReference type="EMBL" id="FONY01000023">
    <property type="protein sequence ID" value="SFF28009.1"/>
    <property type="molecule type" value="Genomic_DNA"/>
</dbReference>
<sequence length="209" mass="23615">MDIKKIHYISGILLFSFIALHLSNHLYSIYGAEAHIQLMKTLRRLYRNTLVESILLLAVIFQIYSGVKLVLLRKKSAGAFFEKLHIWSGLYIAFFLVIHVSAVLVGRTVLKLDTNFYFGAAGINSFPVNLFFVPYYALAILSFFAHIASIHAQKMKMQVFNLAPVQQSYFILGIGLSITILIFYGLTQQFNGLAIPKEYEILTGKLSAN</sequence>
<proteinExistence type="predicted"/>
<dbReference type="RefSeq" id="WP_091546347.1">
    <property type="nucleotide sequence ID" value="NZ_FONY01000023.1"/>
</dbReference>
<keyword evidence="1" id="KW-1133">Transmembrane helix</keyword>
<dbReference type="OrthoDB" id="8114024at2"/>
<evidence type="ECO:0000313" key="2">
    <source>
        <dbReference type="EMBL" id="SFF28009.1"/>
    </source>
</evidence>
<dbReference type="Proteomes" id="UP000199513">
    <property type="component" value="Unassembled WGS sequence"/>
</dbReference>
<dbReference type="AlphaFoldDB" id="A0A1I2HEH2"/>
<feature type="transmembrane region" description="Helical" evidence="1">
    <location>
        <begin position="169"/>
        <end position="187"/>
    </location>
</feature>
<keyword evidence="1" id="KW-0472">Membrane</keyword>
<name>A0A1I2HEH2_9BACT</name>
<dbReference type="GO" id="GO:0016020">
    <property type="term" value="C:membrane"/>
    <property type="evidence" value="ECO:0007669"/>
    <property type="project" value="InterPro"/>
</dbReference>
<keyword evidence="3" id="KW-1185">Reference proteome</keyword>
<dbReference type="STRING" id="1003.SAMN04488541_102355"/>
<gene>
    <name evidence="2" type="ORF">SAMN04488541_102355</name>
</gene>
<feature type="transmembrane region" description="Helical" evidence="1">
    <location>
        <begin position="126"/>
        <end position="148"/>
    </location>
</feature>
<evidence type="ECO:0000256" key="1">
    <source>
        <dbReference type="SAM" id="Phobius"/>
    </source>
</evidence>
<reference evidence="2 3" key="1">
    <citation type="submission" date="2016-10" db="EMBL/GenBank/DDBJ databases">
        <authorList>
            <person name="de Groot N.N."/>
        </authorList>
    </citation>
    <scope>NUCLEOTIDE SEQUENCE [LARGE SCALE GENOMIC DNA]</scope>
    <source>
        <strain>GEY</strain>
        <strain evidence="3">DSM 9560</strain>
    </source>
</reference>
<keyword evidence="1" id="KW-0812">Transmembrane</keyword>
<evidence type="ECO:0000313" key="3">
    <source>
        <dbReference type="Proteomes" id="UP000199513"/>
    </source>
</evidence>
<dbReference type="SUPFAM" id="SSF81343">
    <property type="entry name" value="Fumarate reductase respiratory complex transmembrane subunits"/>
    <property type="match status" value="1"/>
</dbReference>
<accession>A0A1I2HEH2</accession>